<evidence type="ECO:0000313" key="1">
    <source>
        <dbReference type="EMBL" id="RYR29430.1"/>
    </source>
</evidence>
<accession>A0A445ASR1</accession>
<protein>
    <submittedName>
        <fullName evidence="1">Uncharacterized protein</fullName>
    </submittedName>
</protein>
<proteinExistence type="predicted"/>
<gene>
    <name evidence="1" type="ORF">Ahy_B01g053803</name>
</gene>
<dbReference type="PANTHER" id="PTHR23274:SF33">
    <property type="entry name" value="ANIMAL RPA1 DOMAIN PROTEIN"/>
    <property type="match status" value="1"/>
</dbReference>
<keyword evidence="2" id="KW-1185">Reference proteome</keyword>
<dbReference type="AlphaFoldDB" id="A0A445ASR1"/>
<dbReference type="EMBL" id="SDMP01000011">
    <property type="protein sequence ID" value="RYR29430.1"/>
    <property type="molecule type" value="Genomic_DNA"/>
</dbReference>
<evidence type="ECO:0000313" key="2">
    <source>
        <dbReference type="Proteomes" id="UP000289738"/>
    </source>
</evidence>
<organism evidence="1 2">
    <name type="scientific">Arachis hypogaea</name>
    <name type="common">Peanut</name>
    <dbReference type="NCBI Taxonomy" id="3818"/>
    <lineage>
        <taxon>Eukaryota</taxon>
        <taxon>Viridiplantae</taxon>
        <taxon>Streptophyta</taxon>
        <taxon>Embryophyta</taxon>
        <taxon>Tracheophyta</taxon>
        <taxon>Spermatophyta</taxon>
        <taxon>Magnoliopsida</taxon>
        <taxon>eudicotyledons</taxon>
        <taxon>Gunneridae</taxon>
        <taxon>Pentapetalae</taxon>
        <taxon>rosids</taxon>
        <taxon>fabids</taxon>
        <taxon>Fabales</taxon>
        <taxon>Fabaceae</taxon>
        <taxon>Papilionoideae</taxon>
        <taxon>50 kb inversion clade</taxon>
        <taxon>dalbergioids sensu lato</taxon>
        <taxon>Dalbergieae</taxon>
        <taxon>Pterocarpus clade</taxon>
        <taxon>Arachis</taxon>
    </lineage>
</organism>
<dbReference type="Proteomes" id="UP000289738">
    <property type="component" value="Chromosome B01"/>
</dbReference>
<name>A0A445ASR1_ARAHY</name>
<dbReference type="GO" id="GO:0006260">
    <property type="term" value="P:DNA replication"/>
    <property type="evidence" value="ECO:0007669"/>
    <property type="project" value="TreeGrafter"/>
</dbReference>
<reference evidence="1 2" key="1">
    <citation type="submission" date="2019-01" db="EMBL/GenBank/DDBJ databases">
        <title>Sequencing of cultivated peanut Arachis hypogaea provides insights into genome evolution and oil improvement.</title>
        <authorList>
            <person name="Chen X."/>
        </authorList>
    </citation>
    <scope>NUCLEOTIDE SEQUENCE [LARGE SCALE GENOMIC DNA]</scope>
    <source>
        <strain evidence="2">cv. Fuhuasheng</strain>
        <tissue evidence="1">Leaves</tissue>
    </source>
</reference>
<comment type="caution">
    <text evidence="1">The sequence shown here is derived from an EMBL/GenBank/DDBJ whole genome shotgun (WGS) entry which is preliminary data.</text>
</comment>
<dbReference type="GO" id="GO:0005657">
    <property type="term" value="C:replication fork"/>
    <property type="evidence" value="ECO:0007669"/>
    <property type="project" value="TreeGrafter"/>
</dbReference>
<sequence length="113" mass="12762">MSDVRLYLSSDTTCQADENEDIQQEWFTPEFLNDIKYSELPNHKLTLKPGVAGQSLSHVGLYLSKSVFTHGQLYVALSRVKSRSDINVLILDEDGNLKSSTKNVVLKEDFNNI</sequence>
<dbReference type="PANTHER" id="PTHR23274">
    <property type="entry name" value="DNA HELICASE-RELATED"/>
    <property type="match status" value="1"/>
</dbReference>